<gene>
    <name evidence="3" type="ORF">GUJ93_ZPchr0003g16861</name>
</gene>
<feature type="domain" description="NAC" evidence="2">
    <location>
        <begin position="68"/>
        <end position="115"/>
    </location>
</feature>
<protein>
    <recommendedName>
        <fullName evidence="2">NAC domain-containing protein</fullName>
    </recommendedName>
</protein>
<accession>A0A8J5SB97</accession>
<dbReference type="GO" id="GO:0006355">
    <property type="term" value="P:regulation of DNA-templated transcription"/>
    <property type="evidence" value="ECO:0007669"/>
    <property type="project" value="InterPro"/>
</dbReference>
<dbReference type="Proteomes" id="UP000729402">
    <property type="component" value="Unassembled WGS sequence"/>
</dbReference>
<evidence type="ECO:0000313" key="3">
    <source>
        <dbReference type="EMBL" id="KAG8062474.1"/>
    </source>
</evidence>
<proteinExistence type="predicted"/>
<keyword evidence="4" id="KW-1185">Reference proteome</keyword>
<sequence>MLQRRFSRRTLARPRKPTKKSILQNSSTNKIICLFGFKPMVTVEVSATQHAAPTAATGDGTRMLKIGLPIGFRFCMADEELLLHYLHREDLSSPFPVDIALMPTSSIHFNPPIQQ</sequence>
<dbReference type="OrthoDB" id="785209at2759"/>
<reference evidence="3" key="2">
    <citation type="submission" date="2021-02" db="EMBL/GenBank/DDBJ databases">
        <authorList>
            <person name="Kimball J.A."/>
            <person name="Haas M.W."/>
            <person name="Macchietto M."/>
            <person name="Kono T."/>
            <person name="Duquette J."/>
            <person name="Shao M."/>
        </authorList>
    </citation>
    <scope>NUCLEOTIDE SEQUENCE</scope>
    <source>
        <tissue evidence="3">Fresh leaf tissue</tissue>
    </source>
</reference>
<dbReference type="PROSITE" id="PS51005">
    <property type="entry name" value="NAC"/>
    <property type="match status" value="1"/>
</dbReference>
<dbReference type="AlphaFoldDB" id="A0A8J5SB97"/>
<dbReference type="InterPro" id="IPR003441">
    <property type="entry name" value="NAC-dom"/>
</dbReference>
<evidence type="ECO:0000259" key="2">
    <source>
        <dbReference type="PROSITE" id="PS51005"/>
    </source>
</evidence>
<evidence type="ECO:0000256" key="1">
    <source>
        <dbReference type="SAM" id="MobiDB-lite"/>
    </source>
</evidence>
<dbReference type="EMBL" id="JAAALK010000286">
    <property type="protein sequence ID" value="KAG8062474.1"/>
    <property type="molecule type" value="Genomic_DNA"/>
</dbReference>
<reference evidence="3" key="1">
    <citation type="journal article" date="2021" name="bioRxiv">
        <title>Whole Genome Assembly and Annotation of Northern Wild Rice, Zizania palustris L., Supports a Whole Genome Duplication in the Zizania Genus.</title>
        <authorList>
            <person name="Haas M."/>
            <person name="Kono T."/>
            <person name="Macchietto M."/>
            <person name="Millas R."/>
            <person name="McGilp L."/>
            <person name="Shao M."/>
            <person name="Duquette J."/>
            <person name="Hirsch C.N."/>
            <person name="Kimball J."/>
        </authorList>
    </citation>
    <scope>NUCLEOTIDE SEQUENCE</scope>
    <source>
        <tissue evidence="3">Fresh leaf tissue</tissue>
    </source>
</reference>
<feature type="region of interest" description="Disordered" evidence="1">
    <location>
        <begin position="1"/>
        <end position="21"/>
    </location>
</feature>
<organism evidence="3 4">
    <name type="scientific">Zizania palustris</name>
    <name type="common">Northern wild rice</name>
    <dbReference type="NCBI Taxonomy" id="103762"/>
    <lineage>
        <taxon>Eukaryota</taxon>
        <taxon>Viridiplantae</taxon>
        <taxon>Streptophyta</taxon>
        <taxon>Embryophyta</taxon>
        <taxon>Tracheophyta</taxon>
        <taxon>Spermatophyta</taxon>
        <taxon>Magnoliopsida</taxon>
        <taxon>Liliopsida</taxon>
        <taxon>Poales</taxon>
        <taxon>Poaceae</taxon>
        <taxon>BOP clade</taxon>
        <taxon>Oryzoideae</taxon>
        <taxon>Oryzeae</taxon>
        <taxon>Zizaniinae</taxon>
        <taxon>Zizania</taxon>
    </lineage>
</organism>
<feature type="compositionally biased region" description="Basic residues" evidence="1">
    <location>
        <begin position="1"/>
        <end position="19"/>
    </location>
</feature>
<dbReference type="GO" id="GO:0003677">
    <property type="term" value="F:DNA binding"/>
    <property type="evidence" value="ECO:0007669"/>
    <property type="project" value="InterPro"/>
</dbReference>
<comment type="caution">
    <text evidence="3">The sequence shown here is derived from an EMBL/GenBank/DDBJ whole genome shotgun (WGS) entry which is preliminary data.</text>
</comment>
<evidence type="ECO:0000313" key="4">
    <source>
        <dbReference type="Proteomes" id="UP000729402"/>
    </source>
</evidence>
<name>A0A8J5SB97_ZIZPA</name>